<dbReference type="GO" id="GO:0005829">
    <property type="term" value="C:cytosol"/>
    <property type="evidence" value="ECO:0007669"/>
    <property type="project" value="TreeGrafter"/>
</dbReference>
<protein>
    <recommendedName>
        <fullName evidence="3">Pyridoxamine 5'-phosphate oxidase N-terminal domain-containing protein</fullName>
    </recommendedName>
</protein>
<keyword evidence="1" id="KW-0560">Oxidoreductase</keyword>
<feature type="domain" description="Pyridoxamine 5'-phosphate oxidase N-terminal" evidence="3">
    <location>
        <begin position="58"/>
        <end position="154"/>
    </location>
</feature>
<dbReference type="GO" id="GO:0016627">
    <property type="term" value="F:oxidoreductase activity, acting on the CH-CH group of donors"/>
    <property type="evidence" value="ECO:0007669"/>
    <property type="project" value="TreeGrafter"/>
</dbReference>
<reference evidence="4" key="1">
    <citation type="submission" date="2020-02" db="EMBL/GenBank/DDBJ databases">
        <authorList>
            <person name="Meier V. D."/>
        </authorList>
    </citation>
    <scope>NUCLEOTIDE SEQUENCE</scope>
    <source>
        <strain evidence="4">AVDCRST_MAG49</strain>
    </source>
</reference>
<dbReference type="Pfam" id="PF01243">
    <property type="entry name" value="PNPOx_N"/>
    <property type="match status" value="1"/>
</dbReference>
<accession>A0A6J4U5F8</accession>
<dbReference type="SUPFAM" id="SSF50475">
    <property type="entry name" value="FMN-binding split barrel"/>
    <property type="match status" value="1"/>
</dbReference>
<dbReference type="InterPro" id="IPR052019">
    <property type="entry name" value="F420H2_bilvrd_red/Heme_oxyg"/>
</dbReference>
<dbReference type="PANTHER" id="PTHR35176:SF4">
    <property type="entry name" value="PYRIDOXAMINE 5'-PHOSPHATE OXIDASE-RELATED FMN-BINDING"/>
    <property type="match status" value="1"/>
</dbReference>
<name>A0A6J4U5F8_9BACT</name>
<evidence type="ECO:0000256" key="1">
    <source>
        <dbReference type="ARBA" id="ARBA00023002"/>
    </source>
</evidence>
<gene>
    <name evidence="4" type="ORF">AVDCRST_MAG49-819</name>
</gene>
<feature type="compositionally biased region" description="Basic and acidic residues" evidence="2">
    <location>
        <begin position="33"/>
        <end position="42"/>
    </location>
</feature>
<dbReference type="EMBL" id="CADCWG010000054">
    <property type="protein sequence ID" value="CAA9541056.1"/>
    <property type="molecule type" value="Genomic_DNA"/>
</dbReference>
<evidence type="ECO:0000256" key="2">
    <source>
        <dbReference type="SAM" id="MobiDB-lite"/>
    </source>
</evidence>
<dbReference type="InterPro" id="IPR012349">
    <property type="entry name" value="Split_barrel_FMN-bd"/>
</dbReference>
<dbReference type="AlphaFoldDB" id="A0A6J4U5F8"/>
<organism evidence="4">
    <name type="scientific">uncultured Thermomicrobiales bacterium</name>
    <dbReference type="NCBI Taxonomy" id="1645740"/>
    <lineage>
        <taxon>Bacteria</taxon>
        <taxon>Pseudomonadati</taxon>
        <taxon>Thermomicrobiota</taxon>
        <taxon>Thermomicrobia</taxon>
        <taxon>Thermomicrobiales</taxon>
        <taxon>environmental samples</taxon>
    </lineage>
</organism>
<sequence>MAEQARTATAERDRSAEPVGSPGASAGGLTTPRLDRPYLPEGYEIPKDAEGMLPWETTRGMLAETRTYWVGTTRPDGRPHAVPIWGAWVDETLYFEGGADTRRGRNLAANPAVVVHAERGDEVVILEGAAEAVARPYPGLAARLAAAFAAKYPGYAPEPTSWDGGGLYAVRPRVAFAWGAFPRDATRYTFGP</sequence>
<dbReference type="Gene3D" id="2.30.110.10">
    <property type="entry name" value="Electron Transport, Fmn-binding Protein, Chain A"/>
    <property type="match status" value="1"/>
</dbReference>
<dbReference type="PANTHER" id="PTHR35176">
    <property type="entry name" value="HEME OXYGENASE HI_0854-RELATED"/>
    <property type="match status" value="1"/>
</dbReference>
<proteinExistence type="predicted"/>
<dbReference type="InterPro" id="IPR011576">
    <property type="entry name" value="Pyridox_Oxase_N"/>
</dbReference>
<evidence type="ECO:0000259" key="3">
    <source>
        <dbReference type="Pfam" id="PF01243"/>
    </source>
</evidence>
<dbReference type="GO" id="GO:0070967">
    <property type="term" value="F:coenzyme F420 binding"/>
    <property type="evidence" value="ECO:0007669"/>
    <property type="project" value="TreeGrafter"/>
</dbReference>
<evidence type="ECO:0000313" key="4">
    <source>
        <dbReference type="EMBL" id="CAA9541056.1"/>
    </source>
</evidence>
<feature type="region of interest" description="Disordered" evidence="2">
    <location>
        <begin position="1"/>
        <end position="42"/>
    </location>
</feature>